<accession>A0A7J6KBF5</accession>
<evidence type="ECO:0000256" key="1">
    <source>
        <dbReference type="SAM" id="MobiDB-lite"/>
    </source>
</evidence>
<organism evidence="2 3">
    <name type="scientific">Toxoplasma gondii</name>
    <dbReference type="NCBI Taxonomy" id="5811"/>
    <lineage>
        <taxon>Eukaryota</taxon>
        <taxon>Sar</taxon>
        <taxon>Alveolata</taxon>
        <taxon>Apicomplexa</taxon>
        <taxon>Conoidasida</taxon>
        <taxon>Coccidia</taxon>
        <taxon>Eucoccidiorida</taxon>
        <taxon>Eimeriorina</taxon>
        <taxon>Sarcocystidae</taxon>
        <taxon>Toxoplasma</taxon>
    </lineage>
</organism>
<reference evidence="2 3" key="1">
    <citation type="submission" date="2020-03" db="EMBL/GenBank/DDBJ databases">
        <title>Genome sequence of Toxoplasma gondii RH-88 strain.</title>
        <authorList>
            <person name="Lorenzi H.A."/>
            <person name="Venepally P."/>
            <person name="Rozenberg A."/>
            <person name="Sibley D."/>
        </authorList>
    </citation>
    <scope>NUCLEOTIDE SEQUENCE [LARGE SCALE GENOMIC DNA]</scope>
    <source>
        <strain evidence="2 3">RH-88</strain>
    </source>
</reference>
<dbReference type="AlphaFoldDB" id="A0A7J6KBF5"/>
<keyword evidence="3" id="KW-1185">Reference proteome</keyword>
<dbReference type="EMBL" id="JAAUHK010000190">
    <property type="protein sequence ID" value="KAF4644417.1"/>
    <property type="molecule type" value="Genomic_DNA"/>
</dbReference>
<gene>
    <name evidence="2" type="ORF">TGRH88_014110</name>
</gene>
<proteinExistence type="predicted"/>
<protein>
    <submittedName>
        <fullName evidence="2">Uncharacterized protein</fullName>
    </submittedName>
</protein>
<evidence type="ECO:0000313" key="3">
    <source>
        <dbReference type="Proteomes" id="UP000557509"/>
    </source>
</evidence>
<sequence length="84" mass="9871">MEHRVLPSIPHSPETRRMHSLPSPQVCRHRHHYASLTLLKSRRPCDSYMAEVLIFDFNDLTVRSSFHVDASAVWMYRHTLRGCV</sequence>
<name>A0A7J6KBF5_TOXGO</name>
<feature type="region of interest" description="Disordered" evidence="1">
    <location>
        <begin position="1"/>
        <end position="22"/>
    </location>
</feature>
<evidence type="ECO:0000313" key="2">
    <source>
        <dbReference type="EMBL" id="KAF4644417.1"/>
    </source>
</evidence>
<dbReference type="Proteomes" id="UP000557509">
    <property type="component" value="Unassembled WGS sequence"/>
</dbReference>
<comment type="caution">
    <text evidence="2">The sequence shown here is derived from an EMBL/GenBank/DDBJ whole genome shotgun (WGS) entry which is preliminary data.</text>
</comment>